<sequence>MIWPRKKGNFKFVDRMNSPLVEIKNSDDVEREFYIYSENFISAANILVNHVLNTNENSKKDFWLFSITYLYRQSLELILKSIAFKYITIQNDREKFIGRVRHNLKDAYDEINVLVQAEDIKLKKSEREWLATFLSDISEYDEQSDMFRYPFSFKMTAFFQQQTHINLKVLGTNMNTAYKMLNIISHRSEEVDCTDLIKFEPSFLVSTGSYHEQSVIWKNFKNNFYPYIQGYMESGDFLHEIIKVNRNDSLFLPMCYMYRNGVELALKRILVEDCQFDYKTAANKMKNKKHSIEGLWNVIKDHIILRSDVPDDNSTIIDVELYIKQLHNLDITSDKFRYPINKFLKFHFDKKVRFDVTNVSLCFNELFAFLDAVDSMLSHQNEILEEMEWEARREMESDYEHY</sequence>
<proteinExistence type="predicted"/>
<accession>A0A365KK47</accession>
<reference evidence="1 2" key="1">
    <citation type="submission" date="2018-06" db="EMBL/GenBank/DDBJ databases">
        <title>The draft genome sequences of strains SCU63 and S1.</title>
        <authorList>
            <person name="Gan L."/>
        </authorList>
    </citation>
    <scope>NUCLEOTIDE SEQUENCE [LARGE SCALE GENOMIC DNA]</scope>
    <source>
        <strain evidence="1 2">SCU63</strain>
    </source>
</reference>
<dbReference type="AlphaFoldDB" id="A0A365KK47"/>
<organism evidence="1 2">
    <name type="scientific">Planococcus halotolerans</name>
    <dbReference type="NCBI Taxonomy" id="2233542"/>
    <lineage>
        <taxon>Bacteria</taxon>
        <taxon>Bacillati</taxon>
        <taxon>Bacillota</taxon>
        <taxon>Bacilli</taxon>
        <taxon>Bacillales</taxon>
        <taxon>Caryophanaceae</taxon>
        <taxon>Planococcus</taxon>
    </lineage>
</organism>
<comment type="caution">
    <text evidence="1">The sequence shown here is derived from an EMBL/GenBank/DDBJ whole genome shotgun (WGS) entry which is preliminary data.</text>
</comment>
<dbReference type="EMBL" id="QLZR01000010">
    <property type="protein sequence ID" value="RAZ73512.1"/>
    <property type="molecule type" value="Genomic_DNA"/>
</dbReference>
<evidence type="ECO:0008006" key="3">
    <source>
        <dbReference type="Google" id="ProtNLM"/>
    </source>
</evidence>
<dbReference type="RefSeq" id="WP_112224908.1">
    <property type="nucleotide sequence ID" value="NZ_QLZR01000010.1"/>
</dbReference>
<protein>
    <recommendedName>
        <fullName evidence="3">HEPN domain-containing protein</fullName>
    </recommendedName>
</protein>
<evidence type="ECO:0000313" key="2">
    <source>
        <dbReference type="Proteomes" id="UP000251002"/>
    </source>
</evidence>
<dbReference type="Proteomes" id="UP000251002">
    <property type="component" value="Unassembled WGS sequence"/>
</dbReference>
<keyword evidence="2" id="KW-1185">Reference proteome</keyword>
<evidence type="ECO:0000313" key="1">
    <source>
        <dbReference type="EMBL" id="RAZ73512.1"/>
    </source>
</evidence>
<name>A0A365KK47_9BACL</name>
<gene>
    <name evidence="1" type="ORF">DP120_17430</name>
</gene>